<dbReference type="Pfam" id="PF19310">
    <property type="entry name" value="TOP_N"/>
    <property type="match status" value="1"/>
</dbReference>
<dbReference type="Gene3D" id="1.10.1370.40">
    <property type="match status" value="1"/>
</dbReference>
<dbReference type="EMBL" id="CAADJE010000024">
    <property type="protein sequence ID" value="VFS69545.1"/>
    <property type="molecule type" value="Genomic_DNA"/>
</dbReference>
<accession>A0A485B7S4</accession>
<dbReference type="InterPro" id="IPR045666">
    <property type="entry name" value="OpdA_N"/>
</dbReference>
<evidence type="ECO:0000259" key="1">
    <source>
        <dbReference type="Pfam" id="PF19310"/>
    </source>
</evidence>
<organism evidence="2 3">
    <name type="scientific">Raoultella planticola</name>
    <name type="common">Klebsiella planticola</name>
    <dbReference type="NCBI Taxonomy" id="575"/>
    <lineage>
        <taxon>Bacteria</taxon>
        <taxon>Pseudomonadati</taxon>
        <taxon>Pseudomonadota</taxon>
        <taxon>Gammaproteobacteria</taxon>
        <taxon>Enterobacterales</taxon>
        <taxon>Enterobacteriaceae</taxon>
        <taxon>Klebsiella/Raoultella group</taxon>
        <taxon>Raoultella</taxon>
    </lineage>
</organism>
<dbReference type="InterPro" id="IPR045090">
    <property type="entry name" value="Pept_M3A_M3B"/>
</dbReference>
<protein>
    <submittedName>
        <fullName evidence="2">Oligopeptidase A</fullName>
        <ecNumber evidence="2">3.4.24.70</ecNumber>
    </submittedName>
</protein>
<sequence length="221" mass="24165">MTNPLLTPFSLPPFSAIKPEHVVPAVTKALADCRAAVESVVAQGAPYSWETLCQPLAEVDDVLGRIFSPVSHLNSVKNSPELREAYEQTLPLLSEYSTWVGQHEGLYQAYRDLRDGDHYATLNTAQKKAVDNALRDFELSGIGLAKEQQKRYGEIAARLSELGNQYSNNVLDATMGWSKLVTDVAELSGMPESALAAAQAQAQAKEQEGYLLTLDIPSYLP</sequence>
<proteinExistence type="predicted"/>
<reference evidence="2 3" key="1">
    <citation type="submission" date="2019-03" db="EMBL/GenBank/DDBJ databases">
        <authorList>
            <consortium name="Pathogen Informatics"/>
        </authorList>
    </citation>
    <scope>NUCLEOTIDE SEQUENCE [LARGE SCALE GENOMIC DNA]</scope>
    <source>
        <strain evidence="2 3">NCTC12998</strain>
    </source>
</reference>
<gene>
    <name evidence="2" type="primary">prlC_5</name>
    <name evidence="2" type="ORF">NCTC12998_03563</name>
</gene>
<dbReference type="GO" id="GO:0004222">
    <property type="term" value="F:metalloendopeptidase activity"/>
    <property type="evidence" value="ECO:0007669"/>
    <property type="project" value="UniProtKB-EC"/>
</dbReference>
<keyword evidence="2" id="KW-0378">Hydrolase</keyword>
<dbReference type="GO" id="GO:0006508">
    <property type="term" value="P:proteolysis"/>
    <property type="evidence" value="ECO:0007669"/>
    <property type="project" value="InterPro"/>
</dbReference>
<evidence type="ECO:0000313" key="2">
    <source>
        <dbReference type="EMBL" id="VFS69545.1"/>
    </source>
</evidence>
<name>A0A485B7S4_RAOPL</name>
<evidence type="ECO:0000313" key="3">
    <source>
        <dbReference type="Proteomes" id="UP000345637"/>
    </source>
</evidence>
<feature type="domain" description="Oligopeptidase A N-terminal" evidence="1">
    <location>
        <begin position="30"/>
        <end position="148"/>
    </location>
</feature>
<dbReference type="AlphaFoldDB" id="A0A485B7S4"/>
<dbReference type="PANTHER" id="PTHR43660:SF1">
    <property type="entry name" value="DIPEPTIDYL CARBOXYPEPTIDASE"/>
    <property type="match status" value="1"/>
</dbReference>
<dbReference type="SUPFAM" id="SSF55486">
    <property type="entry name" value="Metalloproteases ('zincins'), catalytic domain"/>
    <property type="match status" value="1"/>
</dbReference>
<dbReference type="EC" id="3.4.24.70" evidence="2"/>
<dbReference type="PANTHER" id="PTHR43660">
    <property type="entry name" value="DIPEPTIDYL CARBOXYPEPTIDASE"/>
    <property type="match status" value="1"/>
</dbReference>
<dbReference type="Proteomes" id="UP000345637">
    <property type="component" value="Unassembled WGS sequence"/>
</dbReference>